<dbReference type="SUPFAM" id="SSF52540">
    <property type="entry name" value="P-loop containing nucleoside triphosphate hydrolases"/>
    <property type="match status" value="1"/>
</dbReference>
<organism evidence="1 2">
    <name type="scientific">Paenibacillus polymyxa (strain SC2)</name>
    <name type="common">Bacillus polymyxa</name>
    <dbReference type="NCBI Taxonomy" id="886882"/>
    <lineage>
        <taxon>Bacteria</taxon>
        <taxon>Bacillati</taxon>
        <taxon>Bacillota</taxon>
        <taxon>Bacilli</taxon>
        <taxon>Bacillales</taxon>
        <taxon>Paenibacillaceae</taxon>
        <taxon>Paenibacillus</taxon>
    </lineage>
</organism>
<dbReference type="eggNOG" id="ENOG502ZCS5">
    <property type="taxonomic scope" value="Bacteria"/>
</dbReference>
<dbReference type="AlphaFoldDB" id="E3EC56"/>
<accession>E3EC56</accession>
<dbReference type="PATRIC" id="fig|886882.15.peg.204"/>
<evidence type="ECO:0000313" key="2">
    <source>
        <dbReference type="Proteomes" id="UP000006868"/>
    </source>
</evidence>
<protein>
    <submittedName>
        <fullName evidence="1">M1-350</fullName>
    </submittedName>
</protein>
<reference evidence="1 2" key="1">
    <citation type="journal article" date="2011" name="J. Bacteriol.">
        <title>Complete genome sequence of Paenibacillus polymyxa SC2, a strain of plant growth-promoting Rhizobacterium with broad-spectrum antimicrobial activity.</title>
        <authorList>
            <person name="Ma M."/>
            <person name="Wang C."/>
            <person name="Ding Y."/>
            <person name="Li L."/>
            <person name="Shen D."/>
            <person name="Jiang X."/>
            <person name="Guan D."/>
            <person name="Cao F."/>
            <person name="Chen H."/>
            <person name="Feng R."/>
            <person name="Wang X."/>
            <person name="Ge Y."/>
            <person name="Yao L."/>
            <person name="Bing X."/>
            <person name="Yang X."/>
            <person name="Li J."/>
            <person name="Du B."/>
        </authorList>
    </citation>
    <scope>NUCLEOTIDE SEQUENCE [LARGE SCALE GENOMIC DNA]</scope>
    <source>
        <strain evidence="1 2">SC2</strain>
    </source>
</reference>
<dbReference type="Proteomes" id="UP000006868">
    <property type="component" value="Chromosome"/>
</dbReference>
<gene>
    <name evidence="1" type="primary">M1-350</name>
    <name evidence="1" type="ORF">PPSC2_01080</name>
</gene>
<sequence>MLTLFTYSNQRPAESQVRDLIIKGRSYTYLTATMAIAIQREKDGLIPAEQVFQDDEGKDRKKALFADVLREWTKREYLLAPRGEAKTMLFRAMDEVSKDDISLRNLLRHDFMSWSRLLYDLAAQGIDLRIEELSKIKKDQLVNPKIEDYLKEIQKTFYDNLRRENKKIFEQAIREYLKNNQITTDIVIMEGFTFLTDLQKWFIEQCEKQGKEVFFLAPYNDNQKQAYQIIRNTYDFIWAGRSSIKTSELSTKEDIEYIQKKLFSDSETQIFPKQVENVSLRQFVNRDRELQGCLEQIEKWFSEGLYQPEEIVIVTRRAKEFNDRFQDYLSMNPLEFTDQDGNKHLVTLPINPRLLLLTPVGRFILNLYQLWHEEGFLLESNEFESIIASGWLGASIQDSTSLFRAAKNQYFTACKTKEEWIEKLEQLERYSEETDDVRLPTKLIDSETVRNWIKVVKMLESVCFRLFSNKKSPVAEHIEKLQEQLNEMLPEDIRKSEKEVLEKIREVFDELSNYYSIDLTTTEFGDALHAITRGESDNEDEEEQEKSNVTSHNLRIVIPETLDGMQFKAVIYVGCDNVHAPVLYPEPWPFYGDGRREHLYKERYMFLTVVKSVQENLVISYAQKDGDHSFQPSTYFQEIERILGANREKRALLDTLDVSKAPEDIKQSKARSAKRKEYSLSEIAHYGLCPLRYRLEMLHPEVRMYRNGWQLEIYAQGVWLNRIFSLIERNKEEKPYSLPTSQFLMKYMQSSKEGMLKLFPAFGSITWHSIENQVKNQILYFEDVTKHYFKGVKKGKKESFRVMLSGTNEERTVKINLDVPFIADRTKIQSPLINYLQTEEWLLPGSIKDEKGGNGTVEDIDIEGVSLFPTQKRAVDWWRDTINSYYMVEVEKKSGSNWYTNKLEKHYSGVREKIVHWINNIESSNFPKNTGDHCKSCPVRLECLGITVAKEDFTE</sequence>
<dbReference type="EMBL" id="CP002213">
    <property type="protein sequence ID" value="ADO54199.1"/>
    <property type="molecule type" value="Genomic_DNA"/>
</dbReference>
<dbReference type="KEGG" id="ppm:PPSC2_01080"/>
<dbReference type="OrthoDB" id="2943995at2"/>
<dbReference type="Gene3D" id="3.40.50.300">
    <property type="entry name" value="P-loop containing nucleotide triphosphate hydrolases"/>
    <property type="match status" value="1"/>
</dbReference>
<dbReference type="InterPro" id="IPR027417">
    <property type="entry name" value="P-loop_NTPase"/>
</dbReference>
<dbReference type="HOGENOM" id="CLU_308785_0_0_9"/>
<dbReference type="RefSeq" id="WP_013368842.1">
    <property type="nucleotide sequence ID" value="NC_014622.2"/>
</dbReference>
<proteinExistence type="predicted"/>
<evidence type="ECO:0000313" key="1">
    <source>
        <dbReference type="EMBL" id="ADO54199.1"/>
    </source>
</evidence>
<name>E3EC56_PAEPS</name>